<proteinExistence type="predicted"/>
<dbReference type="AlphaFoldDB" id="A0A1M4E9L1"/>
<gene>
    <name evidence="1" type="ORF">BN4615_P5117</name>
</gene>
<name>A0A1M4E9L1_9ACTN</name>
<protein>
    <submittedName>
        <fullName evidence="1">Uncharacterized protein</fullName>
    </submittedName>
</protein>
<reference evidence="1" key="1">
    <citation type="submission" date="2016-04" db="EMBL/GenBank/DDBJ databases">
        <authorList>
            <person name="Evans L.H."/>
            <person name="Alamgir A."/>
            <person name="Owens N."/>
            <person name="Weber N.D."/>
            <person name="Virtaneva K."/>
            <person name="Barbian K."/>
            <person name="Babar A."/>
            <person name="Rosenke K."/>
        </authorList>
    </citation>
    <scope>NUCLEOTIDE SEQUENCE</scope>
    <source>
        <strain evidence="1">Nono1</strain>
    </source>
</reference>
<dbReference type="EMBL" id="LT559118">
    <property type="protein sequence ID" value="SBO95601.1"/>
    <property type="molecule type" value="Genomic_DNA"/>
</dbReference>
<accession>A0A1M4E9L1</accession>
<evidence type="ECO:0000313" key="1">
    <source>
        <dbReference type="EMBL" id="SBO95601.1"/>
    </source>
</evidence>
<organism evidence="1">
    <name type="scientific">Nonomuraea gerenzanensis</name>
    <dbReference type="NCBI Taxonomy" id="93944"/>
    <lineage>
        <taxon>Bacteria</taxon>
        <taxon>Bacillati</taxon>
        <taxon>Actinomycetota</taxon>
        <taxon>Actinomycetes</taxon>
        <taxon>Streptosporangiales</taxon>
        <taxon>Streptosporangiaceae</taxon>
        <taxon>Nonomuraea</taxon>
    </lineage>
</organism>
<sequence>MFVDASFALEMFSPVHDGSEVLILWHARIVMIDFGSSDENDLVADPISRLGENHRFIDCSRRAFR</sequence>